<dbReference type="NCBIfam" id="TIGR02937">
    <property type="entry name" value="sigma70-ECF"/>
    <property type="match status" value="1"/>
</dbReference>
<feature type="domain" description="RNA polymerase sigma factor 70 region 4 type 2" evidence="6">
    <location>
        <begin position="128"/>
        <end position="175"/>
    </location>
</feature>
<dbReference type="AlphaFoldDB" id="A0A4U1GF90"/>
<dbReference type="InterPro" id="IPR014284">
    <property type="entry name" value="RNA_pol_sigma-70_dom"/>
</dbReference>
<accession>A0A4U1GF90</accession>
<dbReference type="InterPro" id="IPR039425">
    <property type="entry name" value="RNA_pol_sigma-70-like"/>
</dbReference>
<dbReference type="GO" id="GO:0006352">
    <property type="term" value="P:DNA-templated transcription initiation"/>
    <property type="evidence" value="ECO:0007669"/>
    <property type="project" value="InterPro"/>
</dbReference>
<dbReference type="NCBIfam" id="TIGR02985">
    <property type="entry name" value="Sig70_bacteroi1"/>
    <property type="match status" value="1"/>
</dbReference>
<evidence type="ECO:0000259" key="5">
    <source>
        <dbReference type="Pfam" id="PF04542"/>
    </source>
</evidence>
<comment type="similarity">
    <text evidence="1">Belongs to the sigma-70 factor family. ECF subfamily.</text>
</comment>
<keyword evidence="2" id="KW-0805">Transcription regulation</keyword>
<dbReference type="GO" id="GO:0016987">
    <property type="term" value="F:sigma factor activity"/>
    <property type="evidence" value="ECO:0007669"/>
    <property type="project" value="UniProtKB-KW"/>
</dbReference>
<accession>A0A4R0MYU3</accession>
<keyword evidence="4" id="KW-0804">Transcription</keyword>
<evidence type="ECO:0000256" key="1">
    <source>
        <dbReference type="ARBA" id="ARBA00010641"/>
    </source>
</evidence>
<name>A0A4U1GF90_9SPHI</name>
<reference evidence="8 10" key="2">
    <citation type="submission" date="2019-04" db="EMBL/GenBank/DDBJ databases">
        <title>Pedobacter sp. RP-1-16 sp. nov., isolated from Arctic soil.</title>
        <authorList>
            <person name="Dahal R.H."/>
            <person name="Kim D.-U."/>
        </authorList>
    </citation>
    <scope>NUCLEOTIDE SEQUENCE [LARGE SCALE GENOMIC DNA]</scope>
    <source>
        <strain evidence="8 10">RP-1-16</strain>
    </source>
</reference>
<evidence type="ECO:0000313" key="10">
    <source>
        <dbReference type="Proteomes" id="UP000309594"/>
    </source>
</evidence>
<sequence>MNVKTHDESQLIADLLKSDESAFALVFDIYKAKLYSFAWRFLKNRELSEEIVQETLILLWTNRLTLDISYPLGPYLYTIARRLTLNVLRNAATAGAAREKLWADLKEAHNETEEAILLADLEEFTEQSVAKLPSQQQLVFKLSRYEGLTHDQIAEMLNLSKSTVNNHLVEALKNLRQQFKNSGISYGILLAWLFLK</sequence>
<dbReference type="InterPro" id="IPR013325">
    <property type="entry name" value="RNA_pol_sigma_r2"/>
</dbReference>
<gene>
    <name evidence="7" type="ORF">EZ444_19205</name>
    <name evidence="8" type="ORF">FBD94_13165</name>
</gene>
<dbReference type="CDD" id="cd06171">
    <property type="entry name" value="Sigma70_r4"/>
    <property type="match status" value="1"/>
</dbReference>
<evidence type="ECO:0000259" key="6">
    <source>
        <dbReference type="Pfam" id="PF08281"/>
    </source>
</evidence>
<dbReference type="InterPro" id="IPR013249">
    <property type="entry name" value="RNA_pol_sigma70_r4_t2"/>
</dbReference>
<dbReference type="EMBL" id="SWDX01000004">
    <property type="protein sequence ID" value="TKC61473.1"/>
    <property type="molecule type" value="Genomic_DNA"/>
</dbReference>
<protein>
    <submittedName>
        <fullName evidence="8">RNA polymerase sigma-70 factor</fullName>
    </submittedName>
</protein>
<evidence type="ECO:0000313" key="8">
    <source>
        <dbReference type="EMBL" id="TKC61473.1"/>
    </source>
</evidence>
<dbReference type="SUPFAM" id="SSF88659">
    <property type="entry name" value="Sigma3 and sigma4 domains of RNA polymerase sigma factors"/>
    <property type="match status" value="1"/>
</dbReference>
<dbReference type="PANTHER" id="PTHR43133">
    <property type="entry name" value="RNA POLYMERASE ECF-TYPE SIGMA FACTO"/>
    <property type="match status" value="1"/>
</dbReference>
<evidence type="ECO:0000313" key="7">
    <source>
        <dbReference type="EMBL" id="TCC92531.1"/>
    </source>
</evidence>
<evidence type="ECO:0000256" key="2">
    <source>
        <dbReference type="ARBA" id="ARBA00023015"/>
    </source>
</evidence>
<dbReference type="InterPro" id="IPR014327">
    <property type="entry name" value="RNA_pol_sigma70_bacteroid"/>
</dbReference>
<dbReference type="Gene3D" id="1.10.1740.10">
    <property type="match status" value="1"/>
</dbReference>
<organism evidence="8 10">
    <name type="scientific">Pedobacter hiemivivus</name>
    <dbReference type="NCBI Taxonomy" id="2530454"/>
    <lineage>
        <taxon>Bacteria</taxon>
        <taxon>Pseudomonadati</taxon>
        <taxon>Bacteroidota</taxon>
        <taxon>Sphingobacteriia</taxon>
        <taxon>Sphingobacteriales</taxon>
        <taxon>Sphingobacteriaceae</taxon>
        <taxon>Pedobacter</taxon>
    </lineage>
</organism>
<dbReference type="GO" id="GO:0003677">
    <property type="term" value="F:DNA binding"/>
    <property type="evidence" value="ECO:0007669"/>
    <property type="project" value="InterPro"/>
</dbReference>
<dbReference type="Proteomes" id="UP000309594">
    <property type="component" value="Unassembled WGS sequence"/>
</dbReference>
<keyword evidence="3" id="KW-0731">Sigma factor</keyword>
<dbReference type="Gene3D" id="1.10.10.10">
    <property type="entry name" value="Winged helix-like DNA-binding domain superfamily/Winged helix DNA-binding domain"/>
    <property type="match status" value="1"/>
</dbReference>
<dbReference type="InterPro" id="IPR007627">
    <property type="entry name" value="RNA_pol_sigma70_r2"/>
</dbReference>
<dbReference type="PANTHER" id="PTHR43133:SF46">
    <property type="entry name" value="RNA POLYMERASE SIGMA-70 FACTOR ECF SUBFAMILY"/>
    <property type="match status" value="1"/>
</dbReference>
<evidence type="ECO:0000256" key="4">
    <source>
        <dbReference type="ARBA" id="ARBA00023163"/>
    </source>
</evidence>
<proteinExistence type="inferred from homology"/>
<dbReference type="OrthoDB" id="659577at2"/>
<dbReference type="Proteomes" id="UP000291117">
    <property type="component" value="Unassembled WGS sequence"/>
</dbReference>
<dbReference type="SUPFAM" id="SSF88946">
    <property type="entry name" value="Sigma2 domain of RNA polymerase sigma factors"/>
    <property type="match status" value="1"/>
</dbReference>
<dbReference type="InterPro" id="IPR036388">
    <property type="entry name" value="WH-like_DNA-bd_sf"/>
</dbReference>
<keyword evidence="9" id="KW-1185">Reference proteome</keyword>
<dbReference type="RefSeq" id="WP_131610766.1">
    <property type="nucleotide sequence ID" value="NZ_SJSM01000014.1"/>
</dbReference>
<dbReference type="EMBL" id="SJSM01000014">
    <property type="protein sequence ID" value="TCC92531.1"/>
    <property type="molecule type" value="Genomic_DNA"/>
</dbReference>
<comment type="caution">
    <text evidence="8">The sequence shown here is derived from an EMBL/GenBank/DDBJ whole genome shotgun (WGS) entry which is preliminary data.</text>
</comment>
<feature type="domain" description="RNA polymerase sigma-70 region 2" evidence="5">
    <location>
        <begin position="28"/>
        <end position="91"/>
    </location>
</feature>
<dbReference type="Pfam" id="PF04542">
    <property type="entry name" value="Sigma70_r2"/>
    <property type="match status" value="1"/>
</dbReference>
<evidence type="ECO:0000256" key="3">
    <source>
        <dbReference type="ARBA" id="ARBA00023082"/>
    </source>
</evidence>
<evidence type="ECO:0000313" key="9">
    <source>
        <dbReference type="Proteomes" id="UP000291117"/>
    </source>
</evidence>
<reference evidence="7 9" key="1">
    <citation type="submission" date="2019-02" db="EMBL/GenBank/DDBJ databases">
        <title>Pedobacter sp. RP-3-8 sp. nov., isolated from Arctic soil.</title>
        <authorList>
            <person name="Dahal R.H."/>
        </authorList>
    </citation>
    <scope>NUCLEOTIDE SEQUENCE [LARGE SCALE GENOMIC DNA]</scope>
    <source>
        <strain evidence="7 9">RP-3-8</strain>
    </source>
</reference>
<dbReference type="Pfam" id="PF08281">
    <property type="entry name" value="Sigma70_r4_2"/>
    <property type="match status" value="1"/>
</dbReference>
<dbReference type="InterPro" id="IPR013324">
    <property type="entry name" value="RNA_pol_sigma_r3/r4-like"/>
</dbReference>